<proteinExistence type="predicted"/>
<dbReference type="Gene3D" id="3.40.50.10850">
    <property type="entry name" value="Ntrc-like two-domain protein"/>
    <property type="match status" value="1"/>
</dbReference>
<evidence type="ECO:0000313" key="1">
    <source>
        <dbReference type="EMBL" id="SMF73782.1"/>
    </source>
</evidence>
<keyword evidence="2" id="KW-1185">Reference proteome</keyword>
<organism evidence="1 2">
    <name type="scientific">Paenibacillus uliginis N3/975</name>
    <dbReference type="NCBI Taxonomy" id="1313296"/>
    <lineage>
        <taxon>Bacteria</taxon>
        <taxon>Bacillati</taxon>
        <taxon>Bacillota</taxon>
        <taxon>Bacilli</taxon>
        <taxon>Bacillales</taxon>
        <taxon>Paenibacillaceae</taxon>
        <taxon>Paenibacillus</taxon>
    </lineage>
</organism>
<dbReference type="AlphaFoldDB" id="A0A1X7GS58"/>
<dbReference type="SUPFAM" id="SSF52540">
    <property type="entry name" value="P-loop containing nucleoside triphosphate hydrolases"/>
    <property type="match status" value="1"/>
</dbReference>
<dbReference type="Proteomes" id="UP000192940">
    <property type="component" value="Chromosome I"/>
</dbReference>
<dbReference type="RefSeq" id="WP_208918026.1">
    <property type="nucleotide sequence ID" value="NZ_LT840184.1"/>
</dbReference>
<reference evidence="1 2" key="1">
    <citation type="submission" date="2017-04" db="EMBL/GenBank/DDBJ databases">
        <authorList>
            <person name="Afonso C.L."/>
            <person name="Miller P.J."/>
            <person name="Scott M.A."/>
            <person name="Spackman E."/>
            <person name="Goraichik I."/>
            <person name="Dimitrov K.M."/>
            <person name="Suarez D.L."/>
            <person name="Swayne D.E."/>
        </authorList>
    </citation>
    <scope>NUCLEOTIDE SEQUENCE [LARGE SCALE GENOMIC DNA]</scope>
    <source>
        <strain evidence="1 2">N3/975</strain>
    </source>
</reference>
<dbReference type="Gene3D" id="3.40.50.300">
    <property type="entry name" value="P-loop containing nucleotide triphosphate hydrolases"/>
    <property type="match status" value="1"/>
</dbReference>
<dbReference type="STRING" id="1313296.SAMN05661091_1009"/>
<name>A0A1X7GS58_9BACL</name>
<gene>
    <name evidence="1" type="ORF">SAMN05661091_1009</name>
</gene>
<sequence>MLPVRVVLAVQDSEYVEPLLQYIHGSEYVKKVQVTAFTRVEALLQYRDIPDLIVGEANMLEAWLSEEVLSVPWIVLTEGGEELNLAGEGLTAAKYQPLPKLLDMWISHVGGNRTRKNELHSGSTQIIGLVSVLGGSGRTTAAVNMARQLGVMGLKVFYLNLETVNSSALFSGGNRREGTFSRLLYEIKSSQENGERNELSLTRYVMAHDALKCDVFEPSDHLKELMEMTAEDVKVLIDLIYKSGQYDVIVIDTDNQSRERLNAVMENCHFLLWMLLDDLISMYKNGIWLSHMEKENPDWFGQIMGKSRFIVNRFTGSLGNPLPRKDMRMDGVLPYIPSWKQVQQEDLLLCSPIFQREILKLCSDLLGETGWFGMRSTSGERAYG</sequence>
<protein>
    <submittedName>
        <fullName evidence="1">Cellulose biosynthesis protein BcsQ</fullName>
    </submittedName>
</protein>
<accession>A0A1X7GS58</accession>
<evidence type="ECO:0000313" key="2">
    <source>
        <dbReference type="Proteomes" id="UP000192940"/>
    </source>
</evidence>
<dbReference type="EMBL" id="LT840184">
    <property type="protein sequence ID" value="SMF73782.1"/>
    <property type="molecule type" value="Genomic_DNA"/>
</dbReference>
<dbReference type="InterPro" id="IPR027417">
    <property type="entry name" value="P-loop_NTPase"/>
</dbReference>